<dbReference type="InterPro" id="IPR036986">
    <property type="entry name" value="S4_RNA-bd_sf"/>
</dbReference>
<dbReference type="RefSeq" id="WP_092106172.1">
    <property type="nucleotide sequence ID" value="NZ_LT629739.1"/>
</dbReference>
<evidence type="ECO:0000313" key="2">
    <source>
        <dbReference type="EMBL" id="SDS70089.1"/>
    </source>
</evidence>
<dbReference type="PROSITE" id="PS50889">
    <property type="entry name" value="S4"/>
    <property type="match status" value="1"/>
</dbReference>
<reference evidence="2" key="1">
    <citation type="submission" date="2016-10" db="EMBL/GenBank/DDBJ databases">
        <authorList>
            <person name="Varghese N."/>
            <person name="Submissions S."/>
        </authorList>
    </citation>
    <scope>NUCLEOTIDE SEQUENCE [LARGE SCALE GENOMIC DNA]</scope>
    <source>
        <strain evidence="2">DSM 22082</strain>
    </source>
</reference>
<dbReference type="Proteomes" id="UP000199700">
    <property type="component" value="Chromosome"/>
</dbReference>
<organism evidence="2 3">
    <name type="scientific">Brevibacterium sandarakinum</name>
    <dbReference type="NCBI Taxonomy" id="629680"/>
    <lineage>
        <taxon>Bacteria</taxon>
        <taxon>Bacillati</taxon>
        <taxon>Actinomycetota</taxon>
        <taxon>Actinomycetes</taxon>
        <taxon>Micrococcales</taxon>
        <taxon>Brevibacteriaceae</taxon>
        <taxon>Brevibacterium</taxon>
    </lineage>
</organism>
<keyword evidence="3" id="KW-1185">Reference proteome</keyword>
<accession>A0A1H1UDV3</accession>
<dbReference type="Pfam" id="PF13275">
    <property type="entry name" value="S4_2"/>
    <property type="match status" value="1"/>
</dbReference>
<sequence length="70" mass="7399">METIEIRGDSIKLGQLLKLHGVAEHGAMAKDMIADGEVVVNGEVETRRGATIRPGDTVEALGEAIEISAE</sequence>
<dbReference type="EMBL" id="LT629739">
    <property type="protein sequence ID" value="SDS70089.1"/>
    <property type="molecule type" value="Genomic_DNA"/>
</dbReference>
<evidence type="ECO:0000256" key="1">
    <source>
        <dbReference type="PROSITE-ProRule" id="PRU00182"/>
    </source>
</evidence>
<dbReference type="AlphaFoldDB" id="A0A1H1UDV3"/>
<gene>
    <name evidence="2" type="ORF">SAMN04489751_2632</name>
</gene>
<dbReference type="Gene3D" id="3.10.290.10">
    <property type="entry name" value="RNA-binding S4 domain"/>
    <property type="match status" value="1"/>
</dbReference>
<keyword evidence="1" id="KW-0694">RNA-binding</keyword>
<dbReference type="SUPFAM" id="SSF55174">
    <property type="entry name" value="Alpha-L RNA-binding motif"/>
    <property type="match status" value="1"/>
</dbReference>
<dbReference type="GO" id="GO:0003723">
    <property type="term" value="F:RNA binding"/>
    <property type="evidence" value="ECO:0007669"/>
    <property type="project" value="UniProtKB-KW"/>
</dbReference>
<dbReference type="OrthoDB" id="9811532at2"/>
<protein>
    <submittedName>
        <fullName evidence="2">Ribosome-associated protein</fullName>
    </submittedName>
</protein>
<name>A0A1H1UDV3_BRESA</name>
<dbReference type="STRING" id="629680.SAMN04489751_2632"/>
<evidence type="ECO:0000313" key="3">
    <source>
        <dbReference type="Proteomes" id="UP000199700"/>
    </source>
</evidence>
<dbReference type="CDD" id="cd00165">
    <property type="entry name" value="S4"/>
    <property type="match status" value="1"/>
</dbReference>
<proteinExistence type="predicted"/>